<keyword evidence="1" id="KW-0732">Signal</keyword>
<sequence length="225" mass="23167">MHAVRSLGLALLAAASCVSAGPLAKRAAAYYDPNDNGGSMLTNAGDGLGEPLNVIISGLSSSDVLTYDGAINYARAIGFSTECLGIHIGNPQSANLGDGNGWVNQTVEIREDYGDASLGTCLESLIGGNHFRIFVQNGTEADSGALFLAVSYEEDVSDGHDIETNGYDIGRDDLVSWALGTTSYGGVTYSTTAENVTGLLSAGSAGINHDISIDGIVTLLTVTIQ</sequence>
<accession>A0A165KYM0</accession>
<evidence type="ECO:0000313" key="3">
    <source>
        <dbReference type="Proteomes" id="UP000076727"/>
    </source>
</evidence>
<dbReference type="OrthoDB" id="2310204at2759"/>
<protein>
    <recommendedName>
        <fullName evidence="4">Secreted protein</fullName>
    </recommendedName>
</protein>
<feature type="signal peptide" evidence="1">
    <location>
        <begin position="1"/>
        <end position="20"/>
    </location>
</feature>
<evidence type="ECO:0000313" key="2">
    <source>
        <dbReference type="EMBL" id="KZT63761.1"/>
    </source>
</evidence>
<evidence type="ECO:0008006" key="4">
    <source>
        <dbReference type="Google" id="ProtNLM"/>
    </source>
</evidence>
<organism evidence="2 3">
    <name type="scientific">Daedalea quercina L-15889</name>
    <dbReference type="NCBI Taxonomy" id="1314783"/>
    <lineage>
        <taxon>Eukaryota</taxon>
        <taxon>Fungi</taxon>
        <taxon>Dikarya</taxon>
        <taxon>Basidiomycota</taxon>
        <taxon>Agaricomycotina</taxon>
        <taxon>Agaricomycetes</taxon>
        <taxon>Polyporales</taxon>
        <taxon>Fomitopsis</taxon>
    </lineage>
</organism>
<dbReference type="Proteomes" id="UP000076727">
    <property type="component" value="Unassembled WGS sequence"/>
</dbReference>
<name>A0A165KYM0_9APHY</name>
<dbReference type="EMBL" id="KV429158">
    <property type="protein sequence ID" value="KZT63761.1"/>
    <property type="molecule type" value="Genomic_DNA"/>
</dbReference>
<reference evidence="2 3" key="1">
    <citation type="journal article" date="2016" name="Mol. Biol. Evol.">
        <title>Comparative Genomics of Early-Diverging Mushroom-Forming Fungi Provides Insights into the Origins of Lignocellulose Decay Capabilities.</title>
        <authorList>
            <person name="Nagy L.G."/>
            <person name="Riley R."/>
            <person name="Tritt A."/>
            <person name="Adam C."/>
            <person name="Daum C."/>
            <person name="Floudas D."/>
            <person name="Sun H."/>
            <person name="Yadav J.S."/>
            <person name="Pangilinan J."/>
            <person name="Larsson K.H."/>
            <person name="Matsuura K."/>
            <person name="Barry K."/>
            <person name="Labutti K."/>
            <person name="Kuo R."/>
            <person name="Ohm R.A."/>
            <person name="Bhattacharya S.S."/>
            <person name="Shirouzu T."/>
            <person name="Yoshinaga Y."/>
            <person name="Martin F.M."/>
            <person name="Grigoriev I.V."/>
            <person name="Hibbett D.S."/>
        </authorList>
    </citation>
    <scope>NUCLEOTIDE SEQUENCE [LARGE SCALE GENOMIC DNA]</scope>
    <source>
        <strain evidence="2 3">L-15889</strain>
    </source>
</reference>
<dbReference type="AlphaFoldDB" id="A0A165KYM0"/>
<dbReference type="STRING" id="1314783.A0A165KYM0"/>
<proteinExistence type="predicted"/>
<feature type="chain" id="PRO_5007861255" description="Secreted protein" evidence="1">
    <location>
        <begin position="21"/>
        <end position="225"/>
    </location>
</feature>
<evidence type="ECO:0000256" key="1">
    <source>
        <dbReference type="SAM" id="SignalP"/>
    </source>
</evidence>
<gene>
    <name evidence="2" type="ORF">DAEQUDRAFT_733465</name>
</gene>
<keyword evidence="3" id="KW-1185">Reference proteome</keyword>
<dbReference type="PROSITE" id="PS51257">
    <property type="entry name" value="PROKAR_LIPOPROTEIN"/>
    <property type="match status" value="1"/>
</dbReference>